<accession>A0A379AYF0</accession>
<evidence type="ECO:0000313" key="3">
    <source>
        <dbReference type="EMBL" id="TDP30282.1"/>
    </source>
</evidence>
<evidence type="ECO:0000313" key="2">
    <source>
        <dbReference type="EMBL" id="SUB26782.1"/>
    </source>
</evidence>
<feature type="chain" id="PRO_5016664288" evidence="1">
    <location>
        <begin position="24"/>
        <end position="295"/>
    </location>
</feature>
<proteinExistence type="predicted"/>
<reference evidence="2 4" key="1">
    <citation type="submission" date="2018-06" db="EMBL/GenBank/DDBJ databases">
        <authorList>
            <consortium name="Pathogen Informatics"/>
            <person name="Doyle S."/>
        </authorList>
    </citation>
    <scope>NUCLEOTIDE SEQUENCE [LARGE SCALE GENOMIC DNA]</scope>
    <source>
        <strain evidence="2 4">NCTC11188</strain>
    </source>
</reference>
<dbReference type="EMBL" id="UGSQ01000003">
    <property type="protein sequence ID" value="SUB26782.1"/>
    <property type="molecule type" value="Genomic_DNA"/>
</dbReference>
<dbReference type="RefSeq" id="WP_103853225.1">
    <property type="nucleotide sequence ID" value="NZ_PQVJ01000011.1"/>
</dbReference>
<dbReference type="EMBL" id="SNXJ01000001">
    <property type="protein sequence ID" value="TDP30282.1"/>
    <property type="molecule type" value="Genomic_DNA"/>
</dbReference>
<dbReference type="GO" id="GO:0042597">
    <property type="term" value="C:periplasmic space"/>
    <property type="evidence" value="ECO:0007669"/>
    <property type="project" value="InterPro"/>
</dbReference>
<gene>
    <name evidence="3" type="ORF">EV689_101312</name>
    <name evidence="2" type="ORF">NCTC11188_01144</name>
</gene>
<organism evidence="2 4">
    <name type="scientific">Avibacterium gallinarum</name>
    <name type="common">Pasteurella gallinarum</name>
    <dbReference type="NCBI Taxonomy" id="755"/>
    <lineage>
        <taxon>Bacteria</taxon>
        <taxon>Pseudomonadati</taxon>
        <taxon>Pseudomonadota</taxon>
        <taxon>Gammaproteobacteria</taxon>
        <taxon>Pasteurellales</taxon>
        <taxon>Pasteurellaceae</taxon>
        <taxon>Avibacterium</taxon>
    </lineage>
</organism>
<dbReference type="InterPro" id="IPR010794">
    <property type="entry name" value="MalM"/>
</dbReference>
<dbReference type="GO" id="GO:0008643">
    <property type="term" value="P:carbohydrate transport"/>
    <property type="evidence" value="ECO:0007669"/>
    <property type="project" value="InterPro"/>
</dbReference>
<reference evidence="3 5" key="2">
    <citation type="submission" date="2019-03" db="EMBL/GenBank/DDBJ databases">
        <title>Genomic Encyclopedia of Type Strains, Phase IV (KMG-IV): sequencing the most valuable type-strain genomes for metagenomic binning, comparative biology and taxonomic classification.</title>
        <authorList>
            <person name="Goeker M."/>
        </authorList>
    </citation>
    <scope>NUCLEOTIDE SEQUENCE [LARGE SCALE GENOMIC DNA]</scope>
    <source>
        <strain evidence="3 5">DSM 17481</strain>
    </source>
</reference>
<feature type="signal peptide" evidence="1">
    <location>
        <begin position="1"/>
        <end position="23"/>
    </location>
</feature>
<evidence type="ECO:0000256" key="1">
    <source>
        <dbReference type="SAM" id="SignalP"/>
    </source>
</evidence>
<sequence length="295" mass="32429">MKKRIFLTALFAATLLTTHPILAEEFSLPSKSLTQLHWQDVALPQQVKIELNAVQKQAVTLPFAGVESPIVAYRLPANQGTIEIEIESAVQNQQVFVPNVVVLDSQFNVAAHYDSSYFKLQEERGLKPNRLVAMLNLTPVNQGTLYLLIYTTKADLAKQTLVPHPSKLFAKATGKQPPAIADIQVAHSLNGKLTINFQPTNGTNFIGLNQILGVEKKAPTASTVIANQTTTQPSQNITNGNNAKVEKETEAYFNQAVLKALKQKDINRALNLVNEAEKLGLTTPRKLFLQKVSAK</sequence>
<dbReference type="Proteomes" id="UP000255113">
    <property type="component" value="Unassembled WGS sequence"/>
</dbReference>
<keyword evidence="5" id="KW-1185">Reference proteome</keyword>
<dbReference type="Pfam" id="PF07148">
    <property type="entry name" value="MalM"/>
    <property type="match status" value="1"/>
</dbReference>
<evidence type="ECO:0000313" key="5">
    <source>
        <dbReference type="Proteomes" id="UP000294683"/>
    </source>
</evidence>
<dbReference type="AlphaFoldDB" id="A0A379AYF0"/>
<dbReference type="NCBIfam" id="NF007855">
    <property type="entry name" value="PRK10564.1"/>
    <property type="match status" value="1"/>
</dbReference>
<evidence type="ECO:0000313" key="4">
    <source>
        <dbReference type="Proteomes" id="UP000255113"/>
    </source>
</evidence>
<protein>
    <submittedName>
        <fullName evidence="3">Maltose operon protein</fullName>
    </submittedName>
    <submittedName>
        <fullName evidence="2">Maltose regulon periplasmic protein</fullName>
    </submittedName>
</protein>
<name>A0A379AYF0_AVIGA</name>
<dbReference type="Proteomes" id="UP000294683">
    <property type="component" value="Unassembled WGS sequence"/>
</dbReference>
<keyword evidence="1" id="KW-0732">Signal</keyword>